<evidence type="ECO:0000256" key="2">
    <source>
        <dbReference type="ARBA" id="ARBA00023284"/>
    </source>
</evidence>
<dbReference type="PROSITE" id="PS00194">
    <property type="entry name" value="THIOREDOXIN_1"/>
    <property type="match status" value="1"/>
</dbReference>
<dbReference type="PROSITE" id="PS51352">
    <property type="entry name" value="THIOREDOXIN_2"/>
    <property type="match status" value="1"/>
</dbReference>
<dbReference type="FunFam" id="3.40.30.10:FF:000245">
    <property type="entry name" value="Thioredoxin"/>
    <property type="match status" value="1"/>
</dbReference>
<evidence type="ECO:0000259" key="3">
    <source>
        <dbReference type="PROSITE" id="PS51352"/>
    </source>
</evidence>
<evidence type="ECO:0000256" key="1">
    <source>
        <dbReference type="ARBA" id="ARBA00023157"/>
    </source>
</evidence>
<gene>
    <name evidence="4" type="ORF">HF521_019839</name>
</gene>
<keyword evidence="5" id="KW-1185">Reference proteome</keyword>
<reference evidence="4" key="1">
    <citation type="submission" date="2020-08" db="EMBL/GenBank/DDBJ databases">
        <title>Chromosome-level assembly of Southern catfish (Silurus meridionalis) provides insights into visual adaptation to the nocturnal and benthic lifestyles.</title>
        <authorList>
            <person name="Zhang Y."/>
            <person name="Wang D."/>
            <person name="Peng Z."/>
        </authorList>
    </citation>
    <scope>NUCLEOTIDE SEQUENCE</scope>
    <source>
        <strain evidence="4">SWU-2019-XX</strain>
        <tissue evidence="4">Muscle</tissue>
    </source>
</reference>
<dbReference type="SUPFAM" id="SSF52833">
    <property type="entry name" value="Thioredoxin-like"/>
    <property type="match status" value="1"/>
</dbReference>
<keyword evidence="1" id="KW-1015">Disulfide bond</keyword>
<keyword evidence="2" id="KW-0676">Redox-active center</keyword>
<protein>
    <recommendedName>
        <fullName evidence="3">Thioredoxin domain-containing protein</fullName>
    </recommendedName>
</protein>
<dbReference type="Gene3D" id="3.40.30.10">
    <property type="entry name" value="Glutaredoxin"/>
    <property type="match status" value="1"/>
</dbReference>
<dbReference type="OrthoDB" id="2121326at2759"/>
<name>A0A8T0BHY5_SILME</name>
<evidence type="ECO:0000313" key="4">
    <source>
        <dbReference type="EMBL" id="KAF7706585.1"/>
    </source>
</evidence>
<dbReference type="Proteomes" id="UP000606274">
    <property type="component" value="Unassembled WGS sequence"/>
</dbReference>
<evidence type="ECO:0000313" key="5">
    <source>
        <dbReference type="Proteomes" id="UP000606274"/>
    </source>
</evidence>
<dbReference type="Pfam" id="PF00085">
    <property type="entry name" value="Thioredoxin"/>
    <property type="match status" value="1"/>
</dbReference>
<dbReference type="InterPro" id="IPR013766">
    <property type="entry name" value="Thioredoxin_domain"/>
</dbReference>
<dbReference type="AlphaFoldDB" id="A0A8T0BHY5"/>
<organism evidence="4 5">
    <name type="scientific">Silurus meridionalis</name>
    <name type="common">Southern catfish</name>
    <name type="synonym">Silurus soldatovi meridionalis</name>
    <dbReference type="NCBI Taxonomy" id="175797"/>
    <lineage>
        <taxon>Eukaryota</taxon>
        <taxon>Metazoa</taxon>
        <taxon>Chordata</taxon>
        <taxon>Craniata</taxon>
        <taxon>Vertebrata</taxon>
        <taxon>Euteleostomi</taxon>
        <taxon>Actinopterygii</taxon>
        <taxon>Neopterygii</taxon>
        <taxon>Teleostei</taxon>
        <taxon>Ostariophysi</taxon>
        <taxon>Siluriformes</taxon>
        <taxon>Siluridae</taxon>
        <taxon>Silurus</taxon>
    </lineage>
</organism>
<dbReference type="CDD" id="cd02947">
    <property type="entry name" value="TRX_family"/>
    <property type="match status" value="1"/>
</dbReference>
<proteinExistence type="predicted"/>
<sequence>MSPLQLLIGSLWTGGRSKRHVYNTNDATFSRKRPRKTFTMVIVIEDLVAFKAALKNAGGKLVVVDFTATWCGPCQMIGPVFKALSENPENANVVFLKVDVDDANDVSSHCDIKCMPTFQFYKNGKKIDEFSGANKAELEQKIKAHK</sequence>
<dbReference type="InterPro" id="IPR017937">
    <property type="entry name" value="Thioredoxin_CS"/>
</dbReference>
<dbReference type="InterPro" id="IPR036249">
    <property type="entry name" value="Thioredoxin-like_sf"/>
</dbReference>
<dbReference type="PRINTS" id="PR00421">
    <property type="entry name" value="THIOREDOXIN"/>
</dbReference>
<comment type="caution">
    <text evidence="4">The sequence shown here is derived from an EMBL/GenBank/DDBJ whole genome shotgun (WGS) entry which is preliminary data.</text>
</comment>
<accession>A0A8T0BHY5</accession>
<feature type="domain" description="Thioredoxin" evidence="3">
    <location>
        <begin position="27"/>
        <end position="146"/>
    </location>
</feature>
<dbReference type="EMBL" id="JABFDY010000006">
    <property type="protein sequence ID" value="KAF7706585.1"/>
    <property type="molecule type" value="Genomic_DNA"/>
</dbReference>
<dbReference type="PANTHER" id="PTHR46115">
    <property type="entry name" value="THIOREDOXIN-LIKE PROTEIN 1"/>
    <property type="match status" value="1"/>
</dbReference>